<dbReference type="GO" id="GO:0043138">
    <property type="term" value="F:3'-5' DNA helicase activity"/>
    <property type="evidence" value="ECO:0007669"/>
    <property type="project" value="UniProtKB-EC"/>
</dbReference>
<dbReference type="InterPro" id="IPR006935">
    <property type="entry name" value="Helicase/UvrB_N"/>
</dbReference>
<dbReference type="InterPro" id="IPR001650">
    <property type="entry name" value="Helicase_C-like"/>
</dbReference>
<dbReference type="InterPro" id="IPR032830">
    <property type="entry name" value="XPB/Ssl2_N"/>
</dbReference>
<feature type="domain" description="Helicase C-terminal" evidence="11">
    <location>
        <begin position="413"/>
        <end position="567"/>
    </location>
</feature>
<feature type="domain" description="Helicase ATP-binding" evidence="10">
    <location>
        <begin position="203"/>
        <end position="359"/>
    </location>
</feature>
<evidence type="ECO:0000313" key="12">
    <source>
        <dbReference type="EMBL" id="XCJ18098.1"/>
    </source>
</evidence>
<name>A0AAU8IIU1_9BACL</name>
<dbReference type="Pfam" id="PF13625">
    <property type="entry name" value="Helicase_C_3"/>
    <property type="match status" value="1"/>
</dbReference>
<reference evidence="12" key="1">
    <citation type="submission" date="2024-06" db="EMBL/GenBank/DDBJ databases">
        <authorList>
            <person name="Fan A."/>
            <person name="Zhang F.Y."/>
            <person name="Zhang L."/>
        </authorList>
    </citation>
    <scope>NUCLEOTIDE SEQUENCE</scope>
    <source>
        <strain evidence="12">Y61</strain>
    </source>
</reference>
<dbReference type="SUPFAM" id="SSF52540">
    <property type="entry name" value="P-loop containing nucleoside triphosphate hydrolases"/>
    <property type="match status" value="2"/>
</dbReference>
<dbReference type="InterPro" id="IPR050615">
    <property type="entry name" value="ATP-dep_DNA_Helicase"/>
</dbReference>
<dbReference type="PROSITE" id="PS51192">
    <property type="entry name" value="HELICASE_ATP_BIND_1"/>
    <property type="match status" value="1"/>
</dbReference>
<dbReference type="NCBIfam" id="NF045503">
    <property type="entry name" value="repair_heli_XPB"/>
    <property type="match status" value="1"/>
</dbReference>
<evidence type="ECO:0000256" key="8">
    <source>
        <dbReference type="ARBA" id="ARBA00034808"/>
    </source>
</evidence>
<dbReference type="PROSITE" id="PS51194">
    <property type="entry name" value="HELICASE_CTER"/>
    <property type="match status" value="1"/>
</dbReference>
<dbReference type="EC" id="5.6.2.4" evidence="8"/>
<dbReference type="SMART" id="SM00487">
    <property type="entry name" value="DEXDc"/>
    <property type="match status" value="1"/>
</dbReference>
<dbReference type="PANTHER" id="PTHR11274:SF0">
    <property type="entry name" value="GENERAL TRANSCRIPTION AND DNA REPAIR FACTOR IIH HELICASE SUBUNIT XPB"/>
    <property type="match status" value="1"/>
</dbReference>
<keyword evidence="2" id="KW-0547">Nucleotide-binding</keyword>
<dbReference type="AlphaFoldDB" id="A0AAU8IIU1"/>
<organism evidence="12">
    <name type="scientific">Sporolactobacillus sp. Y61</name>
    <dbReference type="NCBI Taxonomy" id="3160863"/>
    <lineage>
        <taxon>Bacteria</taxon>
        <taxon>Bacillati</taxon>
        <taxon>Bacillota</taxon>
        <taxon>Bacilli</taxon>
        <taxon>Bacillales</taxon>
        <taxon>Sporolactobacillaceae</taxon>
        <taxon>Sporolactobacillus</taxon>
    </lineage>
</organism>
<evidence type="ECO:0000256" key="9">
    <source>
        <dbReference type="ARBA" id="ARBA00048988"/>
    </source>
</evidence>
<dbReference type="InterPro" id="IPR014001">
    <property type="entry name" value="Helicase_ATP-bd"/>
</dbReference>
<proteinExistence type="inferred from homology"/>
<protein>
    <recommendedName>
        <fullName evidence="8">DNA 3'-5' helicase</fullName>
        <ecNumber evidence="8">5.6.2.4</ecNumber>
    </recommendedName>
</protein>
<evidence type="ECO:0000256" key="1">
    <source>
        <dbReference type="ARBA" id="ARBA00006637"/>
    </source>
</evidence>
<evidence type="ECO:0000256" key="7">
    <source>
        <dbReference type="ARBA" id="ARBA00034617"/>
    </source>
</evidence>
<dbReference type="GO" id="GO:0005524">
    <property type="term" value="F:ATP binding"/>
    <property type="evidence" value="ECO:0007669"/>
    <property type="project" value="UniProtKB-KW"/>
</dbReference>
<evidence type="ECO:0000256" key="6">
    <source>
        <dbReference type="ARBA" id="ARBA00023235"/>
    </source>
</evidence>
<dbReference type="Pfam" id="PF04851">
    <property type="entry name" value="ResIII"/>
    <property type="match status" value="1"/>
</dbReference>
<comment type="catalytic activity">
    <reaction evidence="9">
        <text>ATP + H2O = ADP + phosphate + H(+)</text>
        <dbReference type="Rhea" id="RHEA:13065"/>
        <dbReference type="ChEBI" id="CHEBI:15377"/>
        <dbReference type="ChEBI" id="CHEBI:15378"/>
        <dbReference type="ChEBI" id="CHEBI:30616"/>
        <dbReference type="ChEBI" id="CHEBI:43474"/>
        <dbReference type="ChEBI" id="CHEBI:456216"/>
        <dbReference type="EC" id="5.6.2.4"/>
    </reaction>
</comment>
<dbReference type="Gene3D" id="3.40.50.300">
    <property type="entry name" value="P-loop containing nucleotide triphosphate hydrolases"/>
    <property type="match status" value="2"/>
</dbReference>
<evidence type="ECO:0000256" key="5">
    <source>
        <dbReference type="ARBA" id="ARBA00022840"/>
    </source>
</evidence>
<keyword evidence="4 12" id="KW-0347">Helicase</keyword>
<dbReference type="CDD" id="cd18789">
    <property type="entry name" value="SF2_C_XPB"/>
    <property type="match status" value="1"/>
</dbReference>
<evidence type="ECO:0000259" key="10">
    <source>
        <dbReference type="PROSITE" id="PS51192"/>
    </source>
</evidence>
<evidence type="ECO:0000259" key="11">
    <source>
        <dbReference type="PROSITE" id="PS51194"/>
    </source>
</evidence>
<keyword evidence="3" id="KW-0378">Hydrolase</keyword>
<evidence type="ECO:0000256" key="4">
    <source>
        <dbReference type="ARBA" id="ARBA00022806"/>
    </source>
</evidence>
<keyword evidence="5" id="KW-0067">ATP-binding</keyword>
<dbReference type="Pfam" id="PF16203">
    <property type="entry name" value="ERCC3_RAD25_C"/>
    <property type="match status" value="1"/>
</dbReference>
<dbReference type="RefSeq" id="WP_353949177.1">
    <property type="nucleotide sequence ID" value="NZ_CP159510.1"/>
</dbReference>
<dbReference type="PRINTS" id="PR00851">
    <property type="entry name" value="XRODRMPGMNTB"/>
</dbReference>
<dbReference type="SMART" id="SM00490">
    <property type="entry name" value="HELICc"/>
    <property type="match status" value="1"/>
</dbReference>
<dbReference type="GO" id="GO:0003677">
    <property type="term" value="F:DNA binding"/>
    <property type="evidence" value="ECO:0007669"/>
    <property type="project" value="InterPro"/>
</dbReference>
<accession>A0AAU8IIU1</accession>
<dbReference type="PANTHER" id="PTHR11274">
    <property type="entry name" value="RAD25/XP-B DNA REPAIR HELICASE"/>
    <property type="match status" value="1"/>
</dbReference>
<comment type="catalytic activity">
    <reaction evidence="7">
        <text>Couples ATP hydrolysis with the unwinding of duplex DNA by translocating in the 3'-5' direction.</text>
        <dbReference type="EC" id="5.6.2.4"/>
    </reaction>
</comment>
<evidence type="ECO:0000256" key="2">
    <source>
        <dbReference type="ARBA" id="ARBA00022741"/>
    </source>
</evidence>
<keyword evidence="6" id="KW-0413">Isomerase</keyword>
<dbReference type="InterPro" id="IPR027417">
    <property type="entry name" value="P-loop_NTPase"/>
</dbReference>
<comment type="similarity">
    <text evidence="1">Belongs to the helicase family. RAD25/XPB subfamily.</text>
</comment>
<gene>
    <name evidence="12" type="ORF">ABNN70_06540</name>
</gene>
<dbReference type="GO" id="GO:0016787">
    <property type="term" value="F:hydrolase activity"/>
    <property type="evidence" value="ECO:0007669"/>
    <property type="project" value="UniProtKB-KW"/>
</dbReference>
<dbReference type="InterPro" id="IPR032438">
    <property type="entry name" value="ERCC3_RAD25_C"/>
</dbReference>
<sequence length="588" mass="66455">MITYQPGNPLMIQSDMTVLFEVDHPAYAEIRDVLSDFAELEKSPEHVHTYRMTPLSLWNAASAGRTIDQIIQLFHKYSKFDIAPNVIQEIRAQFDRFGILRLEREDDRLYLISRDPAVLQDVFRFKSMKPFVREWPADDRVEVEARDRGRLKQELIRIGYPVQDLAGYTSGAPLDFSLRETTLKGQSFSLREYQKQAVDSFYAGGSSRGGSGVLVLPCGAGKTVIGIAAASEIGAETLILTSSVTAARQWISEILDKTSITSDQIGEYSGKHKEIRPITVATYQIVSHRKSKEDTFTHLALFEQRDWGLIIYDEVHLLPAPVFRVTADIQARRRLGLTATLIREDGREADVFTLIGPKKYDVPWKELEHSGWIATASCLEIRVSLSGQERVAYAAAEARVQARLAAEAGQKLDIVRALIEKHRADQILIIGQYISQLNALQALIDAPMITGKTPMKKRDELYERFRSGEIHCLIVSKVANFAIDLPDANVAIQISGQFGSRQEEAQRLGRILRPKAKGVQAYFYSLVTKNTKEQDFAMNRQRFLTEQGYAYHILEADDFEDPETAQIDAQKVVSLVTYRNKKERRGVK</sequence>
<evidence type="ECO:0000256" key="3">
    <source>
        <dbReference type="ARBA" id="ARBA00022801"/>
    </source>
</evidence>
<dbReference type="EMBL" id="CP159510">
    <property type="protein sequence ID" value="XCJ18098.1"/>
    <property type="molecule type" value="Genomic_DNA"/>
</dbReference>